<dbReference type="InterPro" id="IPR052673">
    <property type="entry name" value="Ni-siroh_cyclase_CfbD"/>
</dbReference>
<dbReference type="OrthoDB" id="5380394at2"/>
<dbReference type="Gene3D" id="3.40.50.1980">
    <property type="entry name" value="Nitrogenase molybdenum iron protein domain"/>
    <property type="match status" value="1"/>
</dbReference>
<dbReference type="PANTHER" id="PTHR42846:SF1">
    <property type="entry name" value="NI-SIROHYDROCHLORIN A,C-DIAMIDE REDUCTIVE CYCLASE COMPLEX, COMPONENT CFBD"/>
    <property type="match status" value="1"/>
</dbReference>
<dbReference type="AlphaFoldDB" id="A0A2S6HY39"/>
<dbReference type="SUPFAM" id="SSF53807">
    <property type="entry name" value="Helical backbone' metal receptor"/>
    <property type="match status" value="1"/>
</dbReference>
<name>A0A2S6HY39_9FIRM</name>
<dbReference type="GO" id="GO:0016491">
    <property type="term" value="F:oxidoreductase activity"/>
    <property type="evidence" value="ECO:0007669"/>
    <property type="project" value="InterPro"/>
</dbReference>
<dbReference type="Proteomes" id="UP000237749">
    <property type="component" value="Unassembled WGS sequence"/>
</dbReference>
<gene>
    <name evidence="2" type="ORF">BXY41_10134</name>
</gene>
<feature type="domain" description="Nitrogenase/oxidoreductase component 1" evidence="1">
    <location>
        <begin position="32"/>
        <end position="345"/>
    </location>
</feature>
<reference evidence="2 3" key="1">
    <citation type="submission" date="2018-02" db="EMBL/GenBank/DDBJ databases">
        <title>Genomic Encyclopedia of Archaeal and Bacterial Type Strains, Phase II (KMG-II): from individual species to whole genera.</title>
        <authorList>
            <person name="Goeker M."/>
        </authorList>
    </citation>
    <scope>NUCLEOTIDE SEQUENCE [LARGE SCALE GENOMIC DNA]</scope>
    <source>
        <strain evidence="2 3">DSM 3808</strain>
    </source>
</reference>
<dbReference type="EMBL" id="PTJA01000001">
    <property type="protein sequence ID" value="PPK82978.1"/>
    <property type="molecule type" value="Genomic_DNA"/>
</dbReference>
<evidence type="ECO:0000259" key="1">
    <source>
        <dbReference type="Pfam" id="PF00148"/>
    </source>
</evidence>
<sequence>MSQQHKACLLSEVESNQGIPFSHAAPAVGHHCPMHTALATLQGVRGVSTLVVGMPECGFYSRYVMETPKGPDGELHYTYVLDDNEVVFGCREGLLKALEEMQRDGADAIAVIMTCVPALIGEDIQEITESFGTGHRARAAAMDLAHYKRNGYEAGYYETYLALAEFCDASKKENMVFLLGGAQSQEGRELCEWLYTGPSSYDIVTIEDVFELSQFTKISSSCLNIVTNIHFLPLAKRLEAIYDIPYVFLGETYGRGGIQEVYKKIGATLLLKETPVFSHSQEAAKLEASVRERLEGSRFLLTANIPDALILTEYLCSLSMTPCFLHLEEYQQWMKEWKNKILSHGSNPLTAFLVEDSIAEDGFKELGFEKPGSYRFVIGKEIGEEIGCLKAGRSFLPPLIGYERTLALLKLLDGLLREENTYAAL</sequence>
<dbReference type="Pfam" id="PF00148">
    <property type="entry name" value="Oxidored_nitro"/>
    <property type="match status" value="1"/>
</dbReference>
<protein>
    <submittedName>
        <fullName evidence="2">Nitrogenase molybdenum-iron protein alpha/beta subunit</fullName>
    </submittedName>
</protein>
<keyword evidence="3" id="KW-1185">Reference proteome</keyword>
<accession>A0A2S6HY39</accession>
<dbReference type="RefSeq" id="WP_104433362.1">
    <property type="nucleotide sequence ID" value="NZ_PTJA01000001.1"/>
</dbReference>
<proteinExistence type="predicted"/>
<evidence type="ECO:0000313" key="3">
    <source>
        <dbReference type="Proteomes" id="UP000237749"/>
    </source>
</evidence>
<evidence type="ECO:0000313" key="2">
    <source>
        <dbReference type="EMBL" id="PPK82978.1"/>
    </source>
</evidence>
<dbReference type="InterPro" id="IPR000510">
    <property type="entry name" value="Nase/OxRdtase_comp1"/>
</dbReference>
<comment type="caution">
    <text evidence="2">The sequence shown here is derived from an EMBL/GenBank/DDBJ whole genome shotgun (WGS) entry which is preliminary data.</text>
</comment>
<dbReference type="PANTHER" id="PTHR42846">
    <property type="entry name" value="NI-SIROHYDROCHLORIN A,C-DIAMIDE REDUCTIVE CYCLASE COMPLEX, COMPONENT CFBD"/>
    <property type="match status" value="1"/>
</dbReference>
<organism evidence="2 3">
    <name type="scientific">Lacrimispora xylanisolvens</name>
    <dbReference type="NCBI Taxonomy" id="384636"/>
    <lineage>
        <taxon>Bacteria</taxon>
        <taxon>Bacillati</taxon>
        <taxon>Bacillota</taxon>
        <taxon>Clostridia</taxon>
        <taxon>Lachnospirales</taxon>
        <taxon>Lachnospiraceae</taxon>
        <taxon>Lacrimispora</taxon>
    </lineage>
</organism>